<sequence>MLCHRVEHLRYPGMKYHCRLDYWNQILLHLLYLKRRAHYHQ</sequence>
<proteinExistence type="predicted"/>
<organism evidence="1">
    <name type="scientific">Arundo donax</name>
    <name type="common">Giant reed</name>
    <name type="synonym">Donax arundinaceus</name>
    <dbReference type="NCBI Taxonomy" id="35708"/>
    <lineage>
        <taxon>Eukaryota</taxon>
        <taxon>Viridiplantae</taxon>
        <taxon>Streptophyta</taxon>
        <taxon>Embryophyta</taxon>
        <taxon>Tracheophyta</taxon>
        <taxon>Spermatophyta</taxon>
        <taxon>Magnoliopsida</taxon>
        <taxon>Liliopsida</taxon>
        <taxon>Poales</taxon>
        <taxon>Poaceae</taxon>
        <taxon>PACMAD clade</taxon>
        <taxon>Arundinoideae</taxon>
        <taxon>Arundineae</taxon>
        <taxon>Arundo</taxon>
    </lineage>
</organism>
<accession>A0A0A9FQG5</accession>
<reference evidence="1" key="1">
    <citation type="submission" date="2014-09" db="EMBL/GenBank/DDBJ databases">
        <authorList>
            <person name="Magalhaes I.L.F."/>
            <person name="Oliveira U."/>
            <person name="Santos F.R."/>
            <person name="Vidigal T.H.D.A."/>
            <person name="Brescovit A.D."/>
            <person name="Santos A.J."/>
        </authorList>
    </citation>
    <scope>NUCLEOTIDE SEQUENCE</scope>
    <source>
        <tissue evidence="1">Shoot tissue taken approximately 20 cm above the soil surface</tissue>
    </source>
</reference>
<evidence type="ECO:0000313" key="1">
    <source>
        <dbReference type="EMBL" id="JAE10538.1"/>
    </source>
</evidence>
<reference evidence="1" key="2">
    <citation type="journal article" date="2015" name="Data Brief">
        <title>Shoot transcriptome of the giant reed, Arundo donax.</title>
        <authorList>
            <person name="Barrero R.A."/>
            <person name="Guerrero F.D."/>
            <person name="Moolhuijzen P."/>
            <person name="Goolsby J.A."/>
            <person name="Tidwell J."/>
            <person name="Bellgard S.E."/>
            <person name="Bellgard M.I."/>
        </authorList>
    </citation>
    <scope>NUCLEOTIDE SEQUENCE</scope>
    <source>
        <tissue evidence="1">Shoot tissue taken approximately 20 cm above the soil surface</tissue>
    </source>
</reference>
<dbReference type="EMBL" id="GBRH01187358">
    <property type="protein sequence ID" value="JAE10538.1"/>
    <property type="molecule type" value="Transcribed_RNA"/>
</dbReference>
<name>A0A0A9FQG5_ARUDO</name>
<protein>
    <submittedName>
        <fullName evidence="1">Uncharacterized protein</fullName>
    </submittedName>
</protein>
<dbReference type="AlphaFoldDB" id="A0A0A9FQG5"/>